<dbReference type="EMBL" id="CP028271">
    <property type="protein sequence ID" value="QHM70043.1"/>
    <property type="molecule type" value="Genomic_DNA"/>
</dbReference>
<keyword evidence="2" id="KW-1185">Reference proteome</keyword>
<dbReference type="AlphaFoldDB" id="A0A6P1PUS1"/>
<evidence type="ECO:0000313" key="2">
    <source>
        <dbReference type="Proteomes" id="UP000464053"/>
    </source>
</evidence>
<accession>A0A6P1PUS1</accession>
<name>A0A6P1PUS1_9GAMM</name>
<dbReference type="Proteomes" id="UP000464053">
    <property type="component" value="Chromosome"/>
</dbReference>
<evidence type="ECO:0000313" key="1">
    <source>
        <dbReference type="EMBL" id="QHM70043.1"/>
    </source>
</evidence>
<gene>
    <name evidence="1" type="ORF">C7M51_00303</name>
</gene>
<sequence>MQQYRTGNSVIFKVPEREIDIPVADLYTPTPGHRPDHAALILSSGGEYAFFAGESCGWLNIDRQGNYGWTEAGKNK</sequence>
<reference evidence="1 2" key="1">
    <citation type="submission" date="2018-03" db="EMBL/GenBank/DDBJ databases">
        <title>Pantoea intestinalis SRCM103226 isolated form the mealworm.</title>
        <authorList>
            <person name="Jeong D.-Y."/>
            <person name="Kim J.W."/>
        </authorList>
    </citation>
    <scope>NUCLEOTIDE SEQUENCE [LARGE SCALE GENOMIC DNA]</scope>
    <source>
        <strain evidence="1 2">SRCM103226</strain>
    </source>
</reference>
<protein>
    <submittedName>
        <fullName evidence="1">Uncharacterized protein</fullName>
    </submittedName>
</protein>
<dbReference type="KEGG" id="mint:C7M51_00303"/>
<proteinExistence type="predicted"/>
<organism evidence="1 2">
    <name type="scientific">Mixta intestinalis</name>
    <dbReference type="NCBI Taxonomy" id="1615494"/>
    <lineage>
        <taxon>Bacteria</taxon>
        <taxon>Pseudomonadati</taxon>
        <taxon>Pseudomonadota</taxon>
        <taxon>Gammaproteobacteria</taxon>
        <taxon>Enterobacterales</taxon>
        <taxon>Erwiniaceae</taxon>
        <taxon>Mixta</taxon>
    </lineage>
</organism>